<reference evidence="2 3" key="1">
    <citation type="journal article" date="2021" name="bioRxiv">
        <title>The Gossypium anomalum genome as a resource for cotton improvement and evolutionary analysis of hybrid incompatibility.</title>
        <authorList>
            <person name="Grover C.E."/>
            <person name="Yuan D."/>
            <person name="Arick M.A."/>
            <person name="Miller E.R."/>
            <person name="Hu G."/>
            <person name="Peterson D.G."/>
            <person name="Wendel J.F."/>
            <person name="Udall J.A."/>
        </authorList>
    </citation>
    <scope>NUCLEOTIDE SEQUENCE [LARGE SCALE GENOMIC DNA]</scope>
    <source>
        <strain evidence="2">JFW-Udall</strain>
        <tissue evidence="2">Leaf</tissue>
    </source>
</reference>
<dbReference type="OrthoDB" id="1881450at2759"/>
<accession>A0A8J6DB17</accession>
<dbReference type="Gene3D" id="3.60.10.10">
    <property type="entry name" value="Endonuclease/exonuclease/phosphatase"/>
    <property type="match status" value="1"/>
</dbReference>
<organism evidence="2 3">
    <name type="scientific">Gossypium anomalum</name>
    <dbReference type="NCBI Taxonomy" id="47600"/>
    <lineage>
        <taxon>Eukaryota</taxon>
        <taxon>Viridiplantae</taxon>
        <taxon>Streptophyta</taxon>
        <taxon>Embryophyta</taxon>
        <taxon>Tracheophyta</taxon>
        <taxon>Spermatophyta</taxon>
        <taxon>Magnoliopsida</taxon>
        <taxon>eudicotyledons</taxon>
        <taxon>Gunneridae</taxon>
        <taxon>Pentapetalae</taxon>
        <taxon>rosids</taxon>
        <taxon>malvids</taxon>
        <taxon>Malvales</taxon>
        <taxon>Malvaceae</taxon>
        <taxon>Malvoideae</taxon>
        <taxon>Gossypium</taxon>
    </lineage>
</organism>
<evidence type="ECO:0000313" key="3">
    <source>
        <dbReference type="Proteomes" id="UP000701853"/>
    </source>
</evidence>
<dbReference type="AlphaFoldDB" id="A0A8J6DB17"/>
<name>A0A8J6DB17_9ROSI</name>
<dbReference type="EMBL" id="JAHUZN010000001">
    <property type="protein sequence ID" value="KAG8502299.1"/>
    <property type="molecule type" value="Genomic_DNA"/>
</dbReference>
<feature type="region of interest" description="Disordered" evidence="1">
    <location>
        <begin position="63"/>
        <end position="87"/>
    </location>
</feature>
<evidence type="ECO:0008006" key="4">
    <source>
        <dbReference type="Google" id="ProtNLM"/>
    </source>
</evidence>
<keyword evidence="3" id="KW-1185">Reference proteome</keyword>
<comment type="caution">
    <text evidence="2">The sequence shown here is derived from an EMBL/GenBank/DDBJ whole genome shotgun (WGS) entry which is preliminary data.</text>
</comment>
<dbReference type="PANTHER" id="PTHR33710">
    <property type="entry name" value="BNAC02G09200D PROTEIN"/>
    <property type="match status" value="1"/>
</dbReference>
<proteinExistence type="predicted"/>
<dbReference type="InterPro" id="IPR036691">
    <property type="entry name" value="Endo/exonu/phosph_ase_sf"/>
</dbReference>
<evidence type="ECO:0000256" key="1">
    <source>
        <dbReference type="SAM" id="MobiDB-lite"/>
    </source>
</evidence>
<dbReference type="Proteomes" id="UP000701853">
    <property type="component" value="Chromosome 1"/>
</dbReference>
<dbReference type="PANTHER" id="PTHR33710:SF64">
    <property type="entry name" value="ENDONUCLEASE_EXONUCLEASE_PHOSPHATASE DOMAIN-CONTAINING PROTEIN"/>
    <property type="match status" value="1"/>
</dbReference>
<sequence length="279" mass="32137">MYSLTISVQLGGGSIGQGNIEEDVGSFNNVGLSEIEDVILSSIRSRKKKKQFNKKNSSMREIQDKVLTSKEKQKRDRSSRKEKDKVVPRCEEKIVNLSLSDSDISNRRKESKLEIVSGDLIRRIWGDENFDFRYVGALGRSGGLITIWNKLIFLLKKEYCGNGFIMLEGNWLSEGWDGVLINVYAPNLLSEQRSFWEEMLMLMFRNQFSKHWIMGGDFNGITNKDERSNCVGLLKGSRDFGMFIDNCKLVDLPLMGKKFTWYGPDKKKSRLDRFLVEEE</sequence>
<dbReference type="SUPFAM" id="SSF56219">
    <property type="entry name" value="DNase I-like"/>
    <property type="match status" value="1"/>
</dbReference>
<protein>
    <recommendedName>
        <fullName evidence="4">Endonuclease/exonuclease/phosphatase domain-containing protein</fullName>
    </recommendedName>
</protein>
<gene>
    <name evidence="2" type="ORF">CXB51_002210</name>
</gene>
<evidence type="ECO:0000313" key="2">
    <source>
        <dbReference type="EMBL" id="KAG8502299.1"/>
    </source>
</evidence>